<feature type="compositionally biased region" description="Polar residues" evidence="1">
    <location>
        <begin position="421"/>
        <end position="433"/>
    </location>
</feature>
<feature type="transmembrane region" description="Helical" evidence="2">
    <location>
        <begin position="297"/>
        <end position="320"/>
    </location>
</feature>
<organism evidence="3 4">
    <name type="scientific">Mortierella alpina</name>
    <name type="common">Oleaginous fungus</name>
    <name type="synonym">Mortierella renispora</name>
    <dbReference type="NCBI Taxonomy" id="64518"/>
    <lineage>
        <taxon>Eukaryota</taxon>
        <taxon>Fungi</taxon>
        <taxon>Fungi incertae sedis</taxon>
        <taxon>Mucoromycota</taxon>
        <taxon>Mortierellomycotina</taxon>
        <taxon>Mortierellomycetes</taxon>
        <taxon>Mortierellales</taxon>
        <taxon>Mortierellaceae</taxon>
        <taxon>Mortierella</taxon>
    </lineage>
</organism>
<dbReference type="EMBL" id="JAIFTL010000339">
    <property type="protein sequence ID" value="KAG9320020.1"/>
    <property type="molecule type" value="Genomic_DNA"/>
</dbReference>
<proteinExistence type="predicted"/>
<feature type="region of interest" description="Disordered" evidence="1">
    <location>
        <begin position="421"/>
        <end position="455"/>
    </location>
</feature>
<evidence type="ECO:0000313" key="3">
    <source>
        <dbReference type="EMBL" id="KAG9320020.1"/>
    </source>
</evidence>
<accession>A0A9P8CZA2</accession>
<evidence type="ECO:0008006" key="5">
    <source>
        <dbReference type="Google" id="ProtNLM"/>
    </source>
</evidence>
<protein>
    <recommendedName>
        <fullName evidence="5">Transmembrane protein</fullName>
    </recommendedName>
</protein>
<evidence type="ECO:0000256" key="1">
    <source>
        <dbReference type="SAM" id="MobiDB-lite"/>
    </source>
</evidence>
<keyword evidence="2" id="KW-0812">Transmembrane</keyword>
<name>A0A9P8CZA2_MORAP</name>
<dbReference type="Proteomes" id="UP000717515">
    <property type="component" value="Unassembled WGS sequence"/>
</dbReference>
<gene>
    <name evidence="3" type="ORF">KVV02_002072</name>
</gene>
<dbReference type="AlphaFoldDB" id="A0A9P8CZA2"/>
<keyword evidence="2" id="KW-1133">Transmembrane helix</keyword>
<evidence type="ECO:0000256" key="2">
    <source>
        <dbReference type="SAM" id="Phobius"/>
    </source>
</evidence>
<sequence>MGGNTFNCLTTDSGATTFYGMIFADDYAISKYRTHQNRVVAVVKSNTNPSSPLSMTWSVVSKIGFESLTGQVTQAQPPEMAKCAISSKGVFSLLVHFGYNSAGSPGPEGPRVYQYDPNGKTMDASFNYRGAGSWSNVTVDPTDPAITGPYWFSPQLQYVYNGQMETLVLSFLGDKYNVELFVLKEVTNTLAHAATWKMWYLEDRDWDSVLISQTHYVGGAATLGRAVNVSQKFDSYQNFVPVNGQFALMKRDKQMDAITLSGPSMGNFYSNISINISDSIDPNFKFEAAQSSGESKIGLIVGVTVAVVVLVGAGIGYFFWRKRSNNRAAGVTGDATAAPALPPKDRSYTQSHSFVQKIEPGTHAFHGGRPMAYGQTTGFTGATTAPGFTGATTAPPTTVTTMMPGTQVQTFQEHMQGLQLSNHPRPNVVTTGATPDVGGFSGTTPTSQAPVQPTP</sequence>
<feature type="compositionally biased region" description="Polar residues" evidence="1">
    <location>
        <begin position="442"/>
        <end position="455"/>
    </location>
</feature>
<comment type="caution">
    <text evidence="3">The sequence shown here is derived from an EMBL/GenBank/DDBJ whole genome shotgun (WGS) entry which is preliminary data.</text>
</comment>
<evidence type="ECO:0000313" key="4">
    <source>
        <dbReference type="Proteomes" id="UP000717515"/>
    </source>
</evidence>
<reference evidence="3" key="1">
    <citation type="submission" date="2021-07" db="EMBL/GenBank/DDBJ databases">
        <title>Draft genome of Mortierella alpina, strain LL118, isolated from an aspen leaf litter sample.</title>
        <authorList>
            <person name="Yang S."/>
            <person name="Vinatzer B.A."/>
        </authorList>
    </citation>
    <scope>NUCLEOTIDE SEQUENCE</scope>
    <source>
        <strain evidence="3">LL118</strain>
    </source>
</reference>
<keyword evidence="2" id="KW-0472">Membrane</keyword>